<dbReference type="CDD" id="cd06853">
    <property type="entry name" value="GT_WecA_like"/>
    <property type="match status" value="1"/>
</dbReference>
<evidence type="ECO:0000256" key="1">
    <source>
        <dbReference type="ARBA" id="ARBA00004651"/>
    </source>
</evidence>
<feature type="transmembrane region" description="Helical" evidence="12">
    <location>
        <begin position="280"/>
        <end position="305"/>
    </location>
</feature>
<keyword evidence="5 12" id="KW-0808">Transferase</keyword>
<proteinExistence type="inferred from homology"/>
<evidence type="ECO:0000313" key="14">
    <source>
        <dbReference type="Proteomes" id="UP000316416"/>
    </source>
</evidence>
<keyword evidence="2 12" id="KW-1003">Cell membrane</keyword>
<keyword evidence="11 12" id="KW-0464">Manganese</keyword>
<dbReference type="InterPro" id="IPR000715">
    <property type="entry name" value="Glycosyl_transferase_4"/>
</dbReference>
<keyword evidence="9 12" id="KW-1133">Transmembrane helix</keyword>
<keyword evidence="7 12" id="KW-0460">Magnesium</keyword>
<evidence type="ECO:0000256" key="10">
    <source>
        <dbReference type="ARBA" id="ARBA00023136"/>
    </source>
</evidence>
<feature type="transmembrane region" description="Helical" evidence="12">
    <location>
        <begin position="181"/>
        <end position="198"/>
    </location>
</feature>
<evidence type="ECO:0000256" key="9">
    <source>
        <dbReference type="ARBA" id="ARBA00022989"/>
    </source>
</evidence>
<feature type="transmembrane region" description="Helical" evidence="12">
    <location>
        <begin position="158"/>
        <end position="175"/>
    </location>
</feature>
<name>A0ABX6V7R4_9GAMM</name>
<evidence type="ECO:0000256" key="5">
    <source>
        <dbReference type="ARBA" id="ARBA00022679"/>
    </source>
</evidence>
<reference evidence="13" key="1">
    <citation type="submission" date="2021-07" db="EMBL/GenBank/DDBJ databases">
        <title>Shewanella sp. YLB-07 whole genome sequence.</title>
        <authorList>
            <person name="Yu L."/>
        </authorList>
    </citation>
    <scope>NUCLEOTIDE SEQUENCE</scope>
    <source>
        <strain evidence="13">YLB-08</strain>
    </source>
</reference>
<sequence length="350" mass="38584">MDFIIPLSCAFIVSFMAIRWVIPIAERVGLVDIPAGRKQHSGRVPLIGGFAIYLSVLTTSMVFIPNSQALNIYLVSASLMLFIGVLDDKYDIPVRYRLVAQVIVASMMIFGAGFYLKDLGNLFGFGLISLGVVGVFFTVIAVIGAINAFNMVDGIDGLAGMLSLISFAGLAFLLSGVGSEWYLLPLLFIAALVAYLMFNLGWPTKILRKVFMGDAGSMLIGLTVVWLLVIGVSEGVEAFRPVTALYLIAIPLMDMAAIMFRRINKGDSPFKPDRDHLHHIFMRAGFTPGQSLVIISLCACFMTFIGVISELYQVPEVIMFISFVIIFALYSYAIQHAWQIISRFRSRFLN</sequence>
<comment type="cofactor">
    <cofactor evidence="12">
        <name>Mg(2+)</name>
        <dbReference type="ChEBI" id="CHEBI:18420"/>
    </cofactor>
</comment>
<feature type="transmembrane region" description="Helical" evidence="12">
    <location>
        <begin position="210"/>
        <end position="232"/>
    </location>
</feature>
<comment type="pathway">
    <text evidence="12">Bacterial outer membrane biogenesis; LPS O-antigen biosynthesis.</text>
</comment>
<dbReference type="Proteomes" id="UP000316416">
    <property type="component" value="Chromosome"/>
</dbReference>
<organism evidence="13 14">
    <name type="scientific">Shewanella eurypsychrophilus</name>
    <dbReference type="NCBI Taxonomy" id="2593656"/>
    <lineage>
        <taxon>Bacteria</taxon>
        <taxon>Pseudomonadati</taxon>
        <taxon>Pseudomonadota</taxon>
        <taxon>Gammaproteobacteria</taxon>
        <taxon>Alteromonadales</taxon>
        <taxon>Shewanellaceae</taxon>
        <taxon>Shewanella</taxon>
    </lineage>
</organism>
<dbReference type="InterPro" id="IPR012750">
    <property type="entry name" value="ECA_WecA-rel"/>
</dbReference>
<evidence type="ECO:0000256" key="6">
    <source>
        <dbReference type="ARBA" id="ARBA00022692"/>
    </source>
</evidence>
<feature type="transmembrane region" description="Helical" evidence="12">
    <location>
        <begin position="122"/>
        <end position="146"/>
    </location>
</feature>
<evidence type="ECO:0000256" key="2">
    <source>
        <dbReference type="ARBA" id="ARBA00022475"/>
    </source>
</evidence>
<keyword evidence="6 12" id="KW-0812">Transmembrane</keyword>
<comment type="catalytic activity">
    <reaction evidence="12">
        <text>di-trans,octa-cis-undecaprenyl phosphate + UDP-N-acetyl-alpha-D-glucosamine = N-acetyl-alpha-D-glucosaminyl-di-trans,octa-cis-undecaprenyl diphosphate + UMP</text>
        <dbReference type="Rhea" id="RHEA:28090"/>
        <dbReference type="ChEBI" id="CHEBI:57705"/>
        <dbReference type="ChEBI" id="CHEBI:57865"/>
        <dbReference type="ChEBI" id="CHEBI:60392"/>
        <dbReference type="ChEBI" id="CHEBI:62959"/>
        <dbReference type="EC" id="2.7.8.33"/>
    </reaction>
</comment>
<keyword evidence="8 12" id="KW-0448">Lipopolysaccharide biosynthesis</keyword>
<dbReference type="NCBIfam" id="TIGR02380">
    <property type="entry name" value="ECA_wecA"/>
    <property type="match status" value="1"/>
</dbReference>
<comment type="subcellular location">
    <subcellularLocation>
        <location evidence="12">Cell inner membrane</location>
        <topology evidence="12">Multi-pass membrane protein</topology>
    </subcellularLocation>
    <subcellularLocation>
        <location evidence="1">Cell membrane</location>
        <topology evidence="1">Multi-pass membrane protein</topology>
    </subcellularLocation>
</comment>
<comment type="similarity">
    <text evidence="12">Belongs to the glycosyltransferase 4 family. WecA subfamily.</text>
</comment>
<keyword evidence="14" id="KW-1185">Reference proteome</keyword>
<feature type="transmembrane region" description="Helical" evidence="12">
    <location>
        <begin position="43"/>
        <end position="64"/>
    </location>
</feature>
<protein>
    <recommendedName>
        <fullName evidence="12">Undecaprenyl-phosphate alpha-N-acetylglucosaminyl 1-phosphate transferase</fullName>
        <ecNumber evidence="12">2.7.8.33</ecNumber>
    </recommendedName>
    <alternativeName>
        <fullName evidence="12">UDP-GlcNAc:undecaprenyl-phosphate GlcNAc-1-phosphate transferase</fullName>
    </alternativeName>
    <alternativeName>
        <fullName evidence="12">Undecaprenyl-phosphate GlcNAc-1-phosphate transferase</fullName>
    </alternativeName>
</protein>
<evidence type="ECO:0000256" key="7">
    <source>
        <dbReference type="ARBA" id="ARBA00022842"/>
    </source>
</evidence>
<feature type="transmembrane region" description="Helical" evidence="12">
    <location>
        <begin position="5"/>
        <end position="22"/>
    </location>
</feature>
<feature type="transmembrane region" description="Helical" evidence="12">
    <location>
        <begin position="317"/>
        <end position="338"/>
    </location>
</feature>
<dbReference type="PANTHER" id="PTHR22926">
    <property type="entry name" value="PHOSPHO-N-ACETYLMURAMOYL-PENTAPEPTIDE-TRANSFERASE"/>
    <property type="match status" value="1"/>
</dbReference>
<dbReference type="RefSeq" id="WP_142874306.1">
    <property type="nucleotide sequence ID" value="NZ_CP045503.2"/>
</dbReference>
<feature type="transmembrane region" description="Helical" evidence="12">
    <location>
        <begin position="70"/>
        <end position="86"/>
    </location>
</feature>
<feature type="transmembrane region" description="Helical" evidence="12">
    <location>
        <begin position="238"/>
        <end position="260"/>
    </location>
</feature>
<evidence type="ECO:0000256" key="3">
    <source>
        <dbReference type="ARBA" id="ARBA00022519"/>
    </source>
</evidence>
<feature type="transmembrane region" description="Helical" evidence="12">
    <location>
        <begin position="98"/>
        <end position="116"/>
    </location>
</feature>
<dbReference type="PANTHER" id="PTHR22926:SF3">
    <property type="entry name" value="UNDECAPRENYL-PHOSPHATE ALPHA-N-ACETYLGLUCOSAMINYL 1-PHOSPHATE TRANSFERASE"/>
    <property type="match status" value="1"/>
</dbReference>
<evidence type="ECO:0000256" key="4">
    <source>
        <dbReference type="ARBA" id="ARBA00022676"/>
    </source>
</evidence>
<dbReference type="HAMAP" id="MF_02030">
    <property type="entry name" value="WecA_Gammaproteo"/>
    <property type="match status" value="1"/>
</dbReference>
<evidence type="ECO:0000256" key="11">
    <source>
        <dbReference type="ARBA" id="ARBA00023211"/>
    </source>
</evidence>
<keyword evidence="3 12" id="KW-0997">Cell inner membrane</keyword>
<dbReference type="EC" id="2.7.8.33" evidence="12"/>
<keyword evidence="4 12" id="KW-0328">Glycosyltransferase</keyword>
<keyword evidence="10 12" id="KW-0472">Membrane</keyword>
<evidence type="ECO:0000256" key="8">
    <source>
        <dbReference type="ARBA" id="ARBA00022985"/>
    </source>
</evidence>
<dbReference type="Pfam" id="PF00953">
    <property type="entry name" value="Glycos_transf_4"/>
    <property type="match status" value="1"/>
</dbReference>
<evidence type="ECO:0000256" key="12">
    <source>
        <dbReference type="HAMAP-Rule" id="MF_02030"/>
    </source>
</evidence>
<comment type="cofactor">
    <cofactor evidence="12">
        <name>Mn(2+)</name>
        <dbReference type="ChEBI" id="CHEBI:29035"/>
    </cofactor>
</comment>
<accession>A0ABX6V7R4</accession>
<gene>
    <name evidence="12 13" type="primary">wecA</name>
    <name evidence="13" type="ORF">FM038_015620</name>
</gene>
<evidence type="ECO:0000313" key="13">
    <source>
        <dbReference type="EMBL" id="QPG58685.1"/>
    </source>
</evidence>
<dbReference type="EMBL" id="CP045503">
    <property type="protein sequence ID" value="QPG58685.1"/>
    <property type="molecule type" value="Genomic_DNA"/>
</dbReference>
<comment type="function">
    <text evidence="12">Catalyzes the transfer of the GlcNAc-1-phosphate moiety from UDP-GlcNAc onto the carrier lipid undecaprenyl phosphate (C55-P), yielding GlcNAc-pyrophosphoryl-undecaprenyl (GlcNAc-PP-C55).</text>
</comment>